<dbReference type="GO" id="GO:0030150">
    <property type="term" value="P:protein import into mitochondrial matrix"/>
    <property type="evidence" value="ECO:0000318"/>
    <property type="project" value="GO_Central"/>
</dbReference>
<gene>
    <name evidence="1" type="ORF">LSAT_V11C400226670</name>
</gene>
<comment type="caution">
    <text evidence="1">The sequence shown here is derived from an EMBL/GenBank/DDBJ whole genome shotgun (WGS) entry which is preliminary data.</text>
</comment>
<dbReference type="PANTHER" id="PTHR20922:SF19">
    <property type="entry name" value="F24J5.3"/>
    <property type="match status" value="1"/>
</dbReference>
<organism evidence="1 2">
    <name type="scientific">Lactuca sativa</name>
    <name type="common">Garden lettuce</name>
    <dbReference type="NCBI Taxonomy" id="4236"/>
    <lineage>
        <taxon>Eukaryota</taxon>
        <taxon>Viridiplantae</taxon>
        <taxon>Streptophyta</taxon>
        <taxon>Embryophyta</taxon>
        <taxon>Tracheophyta</taxon>
        <taxon>Spermatophyta</taxon>
        <taxon>Magnoliopsida</taxon>
        <taxon>eudicotyledons</taxon>
        <taxon>Gunneridae</taxon>
        <taxon>Pentapetalae</taxon>
        <taxon>asterids</taxon>
        <taxon>campanulids</taxon>
        <taxon>Asterales</taxon>
        <taxon>Asteraceae</taxon>
        <taxon>Cichorioideae</taxon>
        <taxon>Cichorieae</taxon>
        <taxon>Lactucinae</taxon>
        <taxon>Lactuca</taxon>
    </lineage>
</organism>
<dbReference type="Proteomes" id="UP000235145">
    <property type="component" value="Unassembled WGS sequence"/>
</dbReference>
<name>A0A9R1VS56_LACSA</name>
<proteinExistence type="predicted"/>
<dbReference type="GO" id="GO:0050821">
    <property type="term" value="P:protein stabilization"/>
    <property type="evidence" value="ECO:0000318"/>
    <property type="project" value="GO_Central"/>
</dbReference>
<evidence type="ECO:0000313" key="1">
    <source>
        <dbReference type="EMBL" id="KAJ0212722.1"/>
    </source>
</evidence>
<dbReference type="GO" id="GO:0051087">
    <property type="term" value="F:protein-folding chaperone binding"/>
    <property type="evidence" value="ECO:0000318"/>
    <property type="project" value="GO_Central"/>
</dbReference>
<dbReference type="EMBL" id="NBSK02000004">
    <property type="protein sequence ID" value="KAJ0212722.1"/>
    <property type="molecule type" value="Genomic_DNA"/>
</dbReference>
<dbReference type="GO" id="GO:0005739">
    <property type="term" value="C:mitochondrion"/>
    <property type="evidence" value="ECO:0000318"/>
    <property type="project" value="GO_Central"/>
</dbReference>
<sequence length="129" mass="14493">MQGSMASSVFSLPWLFTTLKAQRQRLALLPCPNFIQPDLTFKFLRLGISYSKRKESRLVISCLVENNPEACQESEGSSGSHESNLGATIDLKLSRRSLLLHFTCNSCSERSKKLINILAYEKGQFLYSA</sequence>
<reference evidence="1 2" key="1">
    <citation type="journal article" date="2017" name="Nat. Commun.">
        <title>Genome assembly with in vitro proximity ligation data and whole-genome triplication in lettuce.</title>
        <authorList>
            <person name="Reyes-Chin-Wo S."/>
            <person name="Wang Z."/>
            <person name="Yang X."/>
            <person name="Kozik A."/>
            <person name="Arikit S."/>
            <person name="Song C."/>
            <person name="Xia L."/>
            <person name="Froenicke L."/>
            <person name="Lavelle D.O."/>
            <person name="Truco M.J."/>
            <person name="Xia R."/>
            <person name="Zhu S."/>
            <person name="Xu C."/>
            <person name="Xu H."/>
            <person name="Xu X."/>
            <person name="Cox K."/>
            <person name="Korf I."/>
            <person name="Meyers B.C."/>
            <person name="Michelmore R.W."/>
        </authorList>
    </citation>
    <scope>NUCLEOTIDE SEQUENCE [LARGE SCALE GENOMIC DNA]</scope>
    <source>
        <strain evidence="2">cv. Salinas</strain>
        <tissue evidence="1">Seedlings</tissue>
    </source>
</reference>
<evidence type="ECO:0000313" key="2">
    <source>
        <dbReference type="Proteomes" id="UP000235145"/>
    </source>
</evidence>
<dbReference type="InterPro" id="IPR024158">
    <property type="entry name" value="Mt_import_TIM15"/>
</dbReference>
<dbReference type="GO" id="GO:0006457">
    <property type="term" value="P:protein folding"/>
    <property type="evidence" value="ECO:0000318"/>
    <property type="project" value="GO_Central"/>
</dbReference>
<evidence type="ECO:0008006" key="3">
    <source>
        <dbReference type="Google" id="ProtNLM"/>
    </source>
</evidence>
<dbReference type="PANTHER" id="PTHR20922">
    <property type="entry name" value="DNL-TYPE ZINC FINGER PROTEIN"/>
    <property type="match status" value="1"/>
</dbReference>
<keyword evidence="2" id="KW-1185">Reference proteome</keyword>
<dbReference type="AlphaFoldDB" id="A0A9R1VS56"/>
<protein>
    <recommendedName>
        <fullName evidence="3">DNL-type domain-containing protein</fullName>
    </recommendedName>
</protein>
<accession>A0A9R1VS56</accession>